<comment type="caution">
    <text evidence="12">The sequence shown here is derived from an EMBL/GenBank/DDBJ whole genome shotgun (WGS) entry which is preliminary data.</text>
</comment>
<evidence type="ECO:0000256" key="3">
    <source>
        <dbReference type="ARBA" id="ARBA00022475"/>
    </source>
</evidence>
<dbReference type="SUPFAM" id="SSF50182">
    <property type="entry name" value="Sm-like ribonucleoproteins"/>
    <property type="match status" value="1"/>
</dbReference>
<dbReference type="InterPro" id="IPR045276">
    <property type="entry name" value="YbiO_bact"/>
</dbReference>
<name>A0A2B8BE32_9PROT</name>
<feature type="transmembrane region" description="Helical" evidence="8">
    <location>
        <begin position="21"/>
        <end position="44"/>
    </location>
</feature>
<comment type="similarity">
    <text evidence="2">Belongs to the MscS (TC 1.A.23) family.</text>
</comment>
<dbReference type="EMBL" id="PDKW01000042">
    <property type="protein sequence ID" value="PGH55808.1"/>
    <property type="molecule type" value="Genomic_DNA"/>
</dbReference>
<feature type="transmembrane region" description="Helical" evidence="8">
    <location>
        <begin position="235"/>
        <end position="260"/>
    </location>
</feature>
<protein>
    <submittedName>
        <fullName evidence="12">Mechanosensitive ion channel protein</fullName>
    </submittedName>
</protein>
<keyword evidence="6 8" id="KW-0472">Membrane</keyword>
<dbReference type="InterPro" id="IPR049278">
    <property type="entry name" value="MS_channel_C"/>
</dbReference>
<sequence length="774" mass="83278">MVFAERSAQAPADRRRTGRHAVTLLLCLLSIGISILASTGSAVAQSPLTTPAPAASSAASAPEPKPKEIGRLVDSLENPAKREELLDQLKALQQVEQAAKPERDTERLGTRLLTVLSARLDNLGEEVRTTGEVVLAAPQGMRWLQRQALDPAKRATWAWLFAELALVLVAGHSIRLVTIRLLSRPRSILAARPFHSAIAKIPLLLVRALMDLAPIAAFAFAGFGVLVLIDPPTTVRLLGVAFLNASLFVQVVLLVMRGLLSPRSTNLRLIPMSDASARRLLLWSQTIAATTVYGLFAAGTVRTLGLPEQSYDTLVKLVGLADAIMLTALVLQSRAAVASWLRGEISAAPSVPDQEPGEAHAARTTRPGRLLRAAGRRLANIWHAVAILYIVALFGIWALEVEGGLLFVLRATAVSMAVIAIARIAGRGIAQGSAALRRRLDRERSTWGERRIKRYVGPGTRLLHWSVAVLAGLVVLDAWGLNIRGSVETALGWRFVASSLAILLVAGIALAVWELTNAVIERNLATTDRNGHTIQRSARIRTLLPLLRNALMVLLTTFVTLIALSELGLDIGPLLAGAGVVGLAVGFGAQTLVKDVITGLFILFEDTISVGDVVNVGGKGGLVEGITIRTIRLRDFDGTVHTVPFSAVTSISNMTKDFSYYVFDVAVSYGEDVDRVVSVLHEIGAGLRADPRFAPLILESLEVLGIDAFQESTVVVKARIKTLPIQQWNVGREFNGRMKKRFAELGIAIPFPQRILHMAPNGMSKANAYGEAAE</sequence>
<feature type="domain" description="Mechanosensitive ion channel MscS" evidence="9">
    <location>
        <begin position="591"/>
        <end position="655"/>
    </location>
</feature>
<dbReference type="GO" id="GO:0005886">
    <property type="term" value="C:plasma membrane"/>
    <property type="evidence" value="ECO:0007669"/>
    <property type="project" value="UniProtKB-SubCell"/>
</dbReference>
<dbReference type="PANTHER" id="PTHR30460">
    <property type="entry name" value="MODERATE CONDUCTANCE MECHANOSENSITIVE CHANNEL YBIO"/>
    <property type="match status" value="1"/>
</dbReference>
<feature type="transmembrane region" description="Helical" evidence="8">
    <location>
        <begin position="405"/>
        <end position="430"/>
    </location>
</feature>
<keyword evidence="4 8" id="KW-0812">Transmembrane</keyword>
<evidence type="ECO:0000256" key="1">
    <source>
        <dbReference type="ARBA" id="ARBA00004651"/>
    </source>
</evidence>
<evidence type="ECO:0000259" key="9">
    <source>
        <dbReference type="Pfam" id="PF00924"/>
    </source>
</evidence>
<comment type="subcellular location">
    <subcellularLocation>
        <location evidence="1">Cell membrane</location>
        <topology evidence="1">Multi-pass membrane protein</topology>
    </subcellularLocation>
</comment>
<reference evidence="13" key="1">
    <citation type="submission" date="2017-10" db="EMBL/GenBank/DDBJ databases">
        <authorList>
            <person name="Kravchenko I.K."/>
            <person name="Grouzdev D.S."/>
        </authorList>
    </citation>
    <scope>NUCLEOTIDE SEQUENCE [LARGE SCALE GENOMIC DNA]</scope>
    <source>
        <strain evidence="13">B2</strain>
    </source>
</reference>
<evidence type="ECO:0000259" key="10">
    <source>
        <dbReference type="Pfam" id="PF21082"/>
    </source>
</evidence>
<feature type="transmembrane region" description="Helical" evidence="8">
    <location>
        <begin position="493"/>
        <end position="513"/>
    </location>
</feature>
<evidence type="ECO:0000256" key="6">
    <source>
        <dbReference type="ARBA" id="ARBA00023136"/>
    </source>
</evidence>
<dbReference type="InterPro" id="IPR010920">
    <property type="entry name" value="LSM_dom_sf"/>
</dbReference>
<dbReference type="InterPro" id="IPR011066">
    <property type="entry name" value="MscS_channel_C_sf"/>
</dbReference>
<evidence type="ECO:0000256" key="8">
    <source>
        <dbReference type="SAM" id="Phobius"/>
    </source>
</evidence>
<organism evidence="12 13">
    <name type="scientific">Azospirillum palustre</name>
    <dbReference type="NCBI Taxonomy" id="2044885"/>
    <lineage>
        <taxon>Bacteria</taxon>
        <taxon>Pseudomonadati</taxon>
        <taxon>Pseudomonadota</taxon>
        <taxon>Alphaproteobacteria</taxon>
        <taxon>Rhodospirillales</taxon>
        <taxon>Azospirillaceae</taxon>
        <taxon>Azospirillum</taxon>
    </lineage>
</organism>
<feature type="transmembrane region" description="Helical" evidence="8">
    <location>
        <begin position="462"/>
        <end position="481"/>
    </location>
</feature>
<proteinExistence type="inferred from homology"/>
<dbReference type="Pfam" id="PF21082">
    <property type="entry name" value="MS_channel_3rd"/>
    <property type="match status" value="1"/>
</dbReference>
<feature type="transmembrane region" description="Helical" evidence="8">
    <location>
        <begin position="204"/>
        <end position="229"/>
    </location>
</feature>
<dbReference type="Proteomes" id="UP000225379">
    <property type="component" value="Unassembled WGS sequence"/>
</dbReference>
<gene>
    <name evidence="12" type="ORF">CRT60_21355</name>
</gene>
<dbReference type="Gene3D" id="1.10.287.1260">
    <property type="match status" value="1"/>
</dbReference>
<keyword evidence="5 8" id="KW-1133">Transmembrane helix</keyword>
<dbReference type="Pfam" id="PF21088">
    <property type="entry name" value="MS_channel_1st"/>
    <property type="match status" value="1"/>
</dbReference>
<evidence type="ECO:0000259" key="11">
    <source>
        <dbReference type="Pfam" id="PF21088"/>
    </source>
</evidence>
<dbReference type="Gene3D" id="2.30.30.60">
    <property type="match status" value="1"/>
</dbReference>
<feature type="transmembrane region" description="Helical" evidence="8">
    <location>
        <begin position="280"/>
        <end position="301"/>
    </location>
</feature>
<keyword evidence="13" id="KW-1185">Reference proteome</keyword>
<evidence type="ECO:0000256" key="7">
    <source>
        <dbReference type="SAM" id="MobiDB-lite"/>
    </source>
</evidence>
<dbReference type="PANTHER" id="PTHR30460:SF0">
    <property type="entry name" value="MODERATE CONDUCTANCE MECHANOSENSITIVE CHANNEL YBIO"/>
    <property type="match status" value="1"/>
</dbReference>
<feature type="compositionally biased region" description="Low complexity" evidence="7">
    <location>
        <begin position="45"/>
        <end position="62"/>
    </location>
</feature>
<dbReference type="Pfam" id="PF00924">
    <property type="entry name" value="MS_channel_2nd"/>
    <property type="match status" value="1"/>
</dbReference>
<dbReference type="AlphaFoldDB" id="A0A2B8BE32"/>
<evidence type="ECO:0000256" key="2">
    <source>
        <dbReference type="ARBA" id="ARBA00008017"/>
    </source>
</evidence>
<accession>A0A2B8BE32</accession>
<feature type="domain" description="Mechanosensitive ion channel transmembrane helices 2/3" evidence="11">
    <location>
        <begin position="551"/>
        <end position="590"/>
    </location>
</feature>
<dbReference type="InterPro" id="IPR006685">
    <property type="entry name" value="MscS_channel_2nd"/>
</dbReference>
<dbReference type="GO" id="GO:0008381">
    <property type="term" value="F:mechanosensitive monoatomic ion channel activity"/>
    <property type="evidence" value="ECO:0007669"/>
    <property type="project" value="InterPro"/>
</dbReference>
<evidence type="ECO:0000256" key="5">
    <source>
        <dbReference type="ARBA" id="ARBA00022989"/>
    </source>
</evidence>
<dbReference type="InterPro" id="IPR011014">
    <property type="entry name" value="MscS_channel_TM-2"/>
</dbReference>
<evidence type="ECO:0000313" key="12">
    <source>
        <dbReference type="EMBL" id="PGH55808.1"/>
    </source>
</evidence>
<dbReference type="SUPFAM" id="SSF82861">
    <property type="entry name" value="Mechanosensitive channel protein MscS (YggB), transmembrane region"/>
    <property type="match status" value="1"/>
</dbReference>
<feature type="transmembrane region" description="Helical" evidence="8">
    <location>
        <begin position="379"/>
        <end position="399"/>
    </location>
</feature>
<feature type="domain" description="Mechanosensitive ion channel MscS C-terminal" evidence="10">
    <location>
        <begin position="662"/>
        <end position="749"/>
    </location>
</feature>
<feature type="transmembrane region" description="Helical" evidence="8">
    <location>
        <begin position="546"/>
        <end position="565"/>
    </location>
</feature>
<dbReference type="InterPro" id="IPR049142">
    <property type="entry name" value="MS_channel_1st"/>
</dbReference>
<feature type="region of interest" description="Disordered" evidence="7">
    <location>
        <begin position="45"/>
        <end position="67"/>
    </location>
</feature>
<evidence type="ECO:0000256" key="4">
    <source>
        <dbReference type="ARBA" id="ARBA00022692"/>
    </source>
</evidence>
<feature type="transmembrane region" description="Helical" evidence="8">
    <location>
        <begin position="157"/>
        <end position="183"/>
    </location>
</feature>
<keyword evidence="3" id="KW-1003">Cell membrane</keyword>
<dbReference type="SUPFAM" id="SSF82689">
    <property type="entry name" value="Mechanosensitive channel protein MscS (YggB), C-terminal domain"/>
    <property type="match status" value="1"/>
</dbReference>
<evidence type="ECO:0000313" key="13">
    <source>
        <dbReference type="Proteomes" id="UP000225379"/>
    </source>
</evidence>
<feature type="transmembrane region" description="Helical" evidence="8">
    <location>
        <begin position="313"/>
        <end position="331"/>
    </location>
</feature>
<feature type="transmembrane region" description="Helical" evidence="8">
    <location>
        <begin position="571"/>
        <end position="593"/>
    </location>
</feature>
<dbReference type="InterPro" id="IPR023408">
    <property type="entry name" value="MscS_beta-dom_sf"/>
</dbReference>
<dbReference type="Gene3D" id="3.30.70.100">
    <property type="match status" value="1"/>
</dbReference>